<evidence type="ECO:0000256" key="1">
    <source>
        <dbReference type="ARBA" id="ARBA00008078"/>
    </source>
</evidence>
<evidence type="ECO:0000259" key="8">
    <source>
        <dbReference type="Pfam" id="PF26577"/>
    </source>
</evidence>
<sequence length="408" mass="45610">MRLGNAETIEGDHNSEVEARNLAAAVKSLQVTPIKPDDDDEEIVEEKKKTDEAEEEQTTTEPSIPKIPLPFVLDRVLLFDLEHIQQLRDKHNMAGTLIGTLPQIPQQNIFLGLPVELMPEESLYLLSRGIGYIVDDSTVHRCVQSEITKNDRAQILEKREAKKAEMVEAYLDGIKRKRQSALSKKGFSQEEIDAKEREAETKENIIQNKEEEGDDKTIMNSNLTKKKPITVSTGSYSLESAITYSTPAISKDNIPYYATSSSYHHNIKNAQELKSRAIKAILAQTTPAAFATYAYLNDRGYFVSPGLRFGCQFLAYPGDSLRFHSHFMVIGLEYEEKFDILSIVIGGGRLGGAVKKGMMIGGLKSKRRLNEGSLATHTELKESVELNNDWVDCEGDVVTYCVEWAGFG</sequence>
<keyword evidence="9" id="KW-0540">Nuclease</keyword>
<dbReference type="InterPro" id="IPR011856">
    <property type="entry name" value="tRNA_endonuc-like_dom_sf"/>
</dbReference>
<feature type="region of interest" description="Disordered" evidence="6">
    <location>
        <begin position="31"/>
        <end position="65"/>
    </location>
</feature>
<comment type="catalytic activity">
    <reaction evidence="5">
        <text>pretRNA = a 3'-half-tRNA molecule with a 5'-OH end + a 5'-half-tRNA molecule with a 2',3'-cyclic phosphate end + an intron with a 2',3'-cyclic phosphate and a 5'-hydroxyl terminus.</text>
        <dbReference type="EC" id="4.6.1.16"/>
    </reaction>
</comment>
<feature type="domain" description="tRNA intron endonuclease catalytic" evidence="7">
    <location>
        <begin position="290"/>
        <end position="363"/>
    </location>
</feature>
<dbReference type="Pfam" id="PF26577">
    <property type="entry name" value="TSEN34_N"/>
    <property type="match status" value="1"/>
</dbReference>
<dbReference type="CDD" id="cd22363">
    <property type="entry name" value="tRNA-intron_lyase_C"/>
    <property type="match status" value="1"/>
</dbReference>
<dbReference type="STRING" id="857566.A0A1E3PI79"/>
<dbReference type="PANTHER" id="PTHR13070:SF0">
    <property type="entry name" value="TRNA-SPLICING ENDONUCLEASE SUBUNIT SEN34"/>
    <property type="match status" value="1"/>
</dbReference>
<dbReference type="EMBL" id="KV454410">
    <property type="protein sequence ID" value="ODQ65115.1"/>
    <property type="molecule type" value="Genomic_DNA"/>
</dbReference>
<feature type="domain" description="TSEN34 N-terminal" evidence="8">
    <location>
        <begin position="68"/>
        <end position="136"/>
    </location>
</feature>
<dbReference type="EC" id="4.6.1.16" evidence="2"/>
<keyword evidence="4" id="KW-0456">Lyase</keyword>
<evidence type="ECO:0000256" key="2">
    <source>
        <dbReference type="ARBA" id="ARBA00012573"/>
    </source>
</evidence>
<dbReference type="PANTHER" id="PTHR13070">
    <property type="entry name" value="TRNA-SPLICING ENDONUCLEASE SUBUNIT SEN34-RELATED"/>
    <property type="match status" value="1"/>
</dbReference>
<dbReference type="Proteomes" id="UP000095009">
    <property type="component" value="Unassembled WGS sequence"/>
</dbReference>
<evidence type="ECO:0000256" key="4">
    <source>
        <dbReference type="ARBA" id="ARBA00023239"/>
    </source>
</evidence>
<evidence type="ECO:0000256" key="5">
    <source>
        <dbReference type="ARBA" id="ARBA00034031"/>
    </source>
</evidence>
<comment type="similarity">
    <text evidence="1">Belongs to the tRNA-intron endonuclease family.</text>
</comment>
<accession>A0A1E3PI79</accession>
<reference evidence="9 10" key="1">
    <citation type="journal article" date="2016" name="Proc. Natl. Acad. Sci. U.S.A.">
        <title>Comparative genomics of biotechnologically important yeasts.</title>
        <authorList>
            <person name="Riley R."/>
            <person name="Haridas S."/>
            <person name="Wolfe K.H."/>
            <person name="Lopes M.R."/>
            <person name="Hittinger C.T."/>
            <person name="Goeker M."/>
            <person name="Salamov A.A."/>
            <person name="Wisecaver J.H."/>
            <person name="Long T.M."/>
            <person name="Calvey C.H."/>
            <person name="Aerts A.L."/>
            <person name="Barry K.W."/>
            <person name="Choi C."/>
            <person name="Clum A."/>
            <person name="Coughlan A.Y."/>
            <person name="Deshpande S."/>
            <person name="Douglass A.P."/>
            <person name="Hanson S.J."/>
            <person name="Klenk H.-P."/>
            <person name="LaButti K.M."/>
            <person name="Lapidus A."/>
            <person name="Lindquist E.A."/>
            <person name="Lipzen A.M."/>
            <person name="Meier-Kolthoff J.P."/>
            <person name="Ohm R.A."/>
            <person name="Otillar R.P."/>
            <person name="Pangilinan J.L."/>
            <person name="Peng Y."/>
            <person name="Rokas A."/>
            <person name="Rosa C.A."/>
            <person name="Scheuner C."/>
            <person name="Sibirny A.A."/>
            <person name="Slot J.C."/>
            <person name="Stielow J.B."/>
            <person name="Sun H."/>
            <person name="Kurtzman C.P."/>
            <person name="Blackwell M."/>
            <person name="Grigoriev I.V."/>
            <person name="Jeffries T.W."/>
        </authorList>
    </citation>
    <scope>NUCLEOTIDE SEQUENCE [LARGE SCALE GENOMIC DNA]</scope>
    <source>
        <strain evidence="9 10">DSM 6958</strain>
    </source>
</reference>
<evidence type="ECO:0000256" key="3">
    <source>
        <dbReference type="ARBA" id="ARBA00022694"/>
    </source>
</evidence>
<evidence type="ECO:0000256" key="6">
    <source>
        <dbReference type="SAM" id="MobiDB-lite"/>
    </source>
</evidence>
<gene>
    <name evidence="9" type="ORF">NADFUDRAFT_83191</name>
</gene>
<dbReference type="InterPro" id="IPR059049">
    <property type="entry name" value="TSEN34_N"/>
</dbReference>
<protein>
    <recommendedName>
        <fullName evidence="2">tRNA-intron lyase</fullName>
        <ecNumber evidence="2">4.6.1.16</ecNumber>
    </recommendedName>
</protein>
<keyword evidence="3" id="KW-0819">tRNA processing</keyword>
<evidence type="ECO:0000259" key="7">
    <source>
        <dbReference type="Pfam" id="PF01974"/>
    </source>
</evidence>
<evidence type="ECO:0000313" key="10">
    <source>
        <dbReference type="Proteomes" id="UP000095009"/>
    </source>
</evidence>
<dbReference type="Pfam" id="PF01974">
    <property type="entry name" value="tRNA_int_endo"/>
    <property type="match status" value="1"/>
</dbReference>
<name>A0A1E3PI79_9ASCO</name>
<dbReference type="InterPro" id="IPR036167">
    <property type="entry name" value="tRNA_intron_Endo_cat-like_sf"/>
</dbReference>
<organism evidence="9 10">
    <name type="scientific">Nadsonia fulvescens var. elongata DSM 6958</name>
    <dbReference type="NCBI Taxonomy" id="857566"/>
    <lineage>
        <taxon>Eukaryota</taxon>
        <taxon>Fungi</taxon>
        <taxon>Dikarya</taxon>
        <taxon>Ascomycota</taxon>
        <taxon>Saccharomycotina</taxon>
        <taxon>Dipodascomycetes</taxon>
        <taxon>Dipodascales</taxon>
        <taxon>Dipodascales incertae sedis</taxon>
        <taxon>Nadsonia</taxon>
    </lineage>
</organism>
<keyword evidence="10" id="KW-1185">Reference proteome</keyword>
<keyword evidence="9" id="KW-0255">Endonuclease</keyword>
<dbReference type="Gene3D" id="3.40.1350.10">
    <property type="match status" value="1"/>
</dbReference>
<dbReference type="SUPFAM" id="SSF53032">
    <property type="entry name" value="tRNA-intron endonuclease catalytic domain-like"/>
    <property type="match status" value="1"/>
</dbReference>
<dbReference type="GO" id="GO:0000379">
    <property type="term" value="P:tRNA-type intron splice site recognition and cleavage"/>
    <property type="evidence" value="ECO:0007669"/>
    <property type="project" value="TreeGrafter"/>
</dbReference>
<dbReference type="InterPro" id="IPR006677">
    <property type="entry name" value="tRNA_intron_Endonuc_cat-like"/>
</dbReference>
<dbReference type="GO" id="GO:0005634">
    <property type="term" value="C:nucleus"/>
    <property type="evidence" value="ECO:0007669"/>
    <property type="project" value="UniProtKB-ARBA"/>
</dbReference>
<dbReference type="GO" id="GO:0000213">
    <property type="term" value="F:tRNA-intron lyase activity"/>
    <property type="evidence" value="ECO:0007669"/>
    <property type="project" value="UniProtKB-EC"/>
</dbReference>
<dbReference type="AlphaFoldDB" id="A0A1E3PI79"/>
<evidence type="ECO:0000313" key="9">
    <source>
        <dbReference type="EMBL" id="ODQ65115.1"/>
    </source>
</evidence>
<dbReference type="GO" id="GO:0003676">
    <property type="term" value="F:nucleic acid binding"/>
    <property type="evidence" value="ECO:0007669"/>
    <property type="project" value="InterPro"/>
</dbReference>
<keyword evidence="9" id="KW-0378">Hydrolase</keyword>
<proteinExistence type="inferred from homology"/>
<dbReference type="OrthoDB" id="48041at2759"/>